<organism evidence="2 4">
    <name type="scientific">Testudinibacter aquarius</name>
    <dbReference type="NCBI Taxonomy" id="1524974"/>
    <lineage>
        <taxon>Bacteria</taxon>
        <taxon>Pseudomonadati</taxon>
        <taxon>Pseudomonadota</taxon>
        <taxon>Gammaproteobacteria</taxon>
        <taxon>Pasteurellales</taxon>
        <taxon>Pasteurellaceae</taxon>
        <taxon>Testudinibacter</taxon>
    </lineage>
</organism>
<comment type="caution">
    <text evidence="2">The sequence shown here is derived from an EMBL/GenBank/DDBJ whole genome shotgun (WGS) entry which is preliminary data.</text>
</comment>
<dbReference type="RefSeq" id="WP_132967253.1">
    <property type="nucleotide sequence ID" value="NZ_LEKL01000010.1"/>
</dbReference>
<dbReference type="GO" id="GO:0016758">
    <property type="term" value="F:hexosyltransferase activity"/>
    <property type="evidence" value="ECO:0007669"/>
    <property type="project" value="UniProtKB-ARBA"/>
</dbReference>
<evidence type="ECO:0000313" key="4">
    <source>
        <dbReference type="Proteomes" id="UP000294619"/>
    </source>
</evidence>
<dbReference type="Gene3D" id="3.90.550.10">
    <property type="entry name" value="Spore Coat Polysaccharide Biosynthesis Protein SpsA, Chain A"/>
    <property type="match status" value="1"/>
</dbReference>
<dbReference type="PANTHER" id="PTHR22916:SF3">
    <property type="entry name" value="UDP-GLCNAC:BETAGAL BETA-1,3-N-ACETYLGLUCOSAMINYLTRANSFERASE-LIKE PROTEIN 1"/>
    <property type="match status" value="1"/>
</dbReference>
<feature type="domain" description="Glycosyltransferase 2-like" evidence="1">
    <location>
        <begin position="43"/>
        <end position="207"/>
    </location>
</feature>
<gene>
    <name evidence="2" type="ORF">EDC16_106191</name>
    <name evidence="3" type="ORF">FHQ21_06910</name>
</gene>
<dbReference type="InterPro" id="IPR043148">
    <property type="entry name" value="TagF_C"/>
</dbReference>
<evidence type="ECO:0000313" key="3">
    <source>
        <dbReference type="EMBL" id="TNG91670.1"/>
    </source>
</evidence>
<dbReference type="EMBL" id="SMCP01000006">
    <property type="protein sequence ID" value="TCV86634.1"/>
    <property type="molecule type" value="Genomic_DNA"/>
</dbReference>
<evidence type="ECO:0000313" key="5">
    <source>
        <dbReference type="Proteomes" id="UP000305526"/>
    </source>
</evidence>
<dbReference type="GO" id="GO:0047355">
    <property type="term" value="F:CDP-glycerol glycerophosphotransferase activity"/>
    <property type="evidence" value="ECO:0007669"/>
    <property type="project" value="InterPro"/>
</dbReference>
<sequence length="1238" mass="145804">MLSRKLRKLRRDPKLFFKDMYFKHSTKLKRFIPKKQNSQNQFTIVIAVYNVDKYLDEFFKSIVKQRLSFKKNIQIICVDDGSVDASATIIKKWQKKYPNNIHYYYKENGGQASARNLGLEYVKTEWVTFIDPDDFIDIGYFFELDRFVSENDKLVLVGIPLVFYFEDKKIFKDTHPLRYRFAKGNKIVSAKELDSFIQLSASTALFKSKLLKHTRFNEQLKPSFEDAKFVTDYLIDNRHNGNVGFIANISYFYRKREDGSSTLDGAWANKNLFLGVLENGCLAMLKSAKSNFGFVPSYLQRSALYHVYWYFGRIINNPNALSHLSDTEREKFVELLHQIFKYIDKLTIEKFNLAGAWFYHKVGFLGLFKQAEPSYQIVYIKKYDLSKEQVLLSFFSTAETAYSFLLDEKDTLPTFVKSIDYTLLNEQFTTEYRVWLDVRDIRKLAVKINNKLAKISFQGKFYSNIVLDIVKRFYQNKSTRKENTWIFLDRDNQADDNAEHLYRYVMLNHPEHEIYFALNHDAKDWDRLQKEGFNLLEFKSKQFESKLKRCDKIISSHVDGYITHYFGNDRLLDKDFVFLQHGVTKDDMSPWLNTKENITLFVTATTDEYRSISENGSPYRFTKKETQFLGFPRYDKLLSNNVEQSKNVLVMPTWRQNILGDSVSGSARSYNEAFMNTTYARAWHDFLNSEQVRKLTLDGYRFIFAPHPNIQTYLDVFTVPEYVDVWRYSDGNIQELFQQALMMITDYSSVAFDMAYLNKQTLYYQFDEKEVFYGSHTYRKGYFEYDIHGFGPVARTTDELYNRLDELLVIQQGKIASLYLERIQATFVTRDQDNCQRVYEAIISLDNPESHIDREIVFDFLQSAYRAENWPLVVSRAEKALLLEPQNKSVRKILREAIVALGNLTQLDPLLESDNTMLPEKALMLAVRLSLISDWQGLIHTLNEGDFIDEQSLVLLLRAYAELKQGRNAQKIADKLAIMVSQNKKYWLDAWVAKANSNWIEITSLLAKPMEDTNTVDLLMYCPELLLARAYTEIGSYVQANNCLIDFEKHTRNFVPARIEIAHLAYVRKNYVKCVQQLERCFNSEWRYLPPNSLKEYTLALIHLDKVEKVDLIMQSELSEYFKYHPLFSAEYLDFLILREQWEMIVTYATKLSKKAQQILAYPILLAHFRMGNISYAYQNHLKPTLLLPYEYWCLVVEIAALSKDFKLAQHYYQEMNNLYPEYVTEERLHYFSTLLNH</sequence>
<dbReference type="CDD" id="cd00761">
    <property type="entry name" value="Glyco_tranf_GTA_type"/>
    <property type="match status" value="1"/>
</dbReference>
<dbReference type="EMBL" id="VDGV01000052">
    <property type="protein sequence ID" value="TNG91670.1"/>
    <property type="molecule type" value="Genomic_DNA"/>
</dbReference>
<dbReference type="InterPro" id="IPR001173">
    <property type="entry name" value="Glyco_trans_2-like"/>
</dbReference>
<dbReference type="Proteomes" id="UP000305526">
    <property type="component" value="Unassembled WGS sequence"/>
</dbReference>
<dbReference type="Pfam" id="PF00535">
    <property type="entry name" value="Glycos_transf_2"/>
    <property type="match status" value="1"/>
</dbReference>
<dbReference type="InterPro" id="IPR007554">
    <property type="entry name" value="Glycerophosphate_synth"/>
</dbReference>
<dbReference type="Pfam" id="PF04464">
    <property type="entry name" value="Glyphos_transf"/>
    <property type="match status" value="1"/>
</dbReference>
<dbReference type="SUPFAM" id="SSF53448">
    <property type="entry name" value="Nucleotide-diphospho-sugar transferases"/>
    <property type="match status" value="1"/>
</dbReference>
<keyword evidence="2" id="KW-0808">Transferase</keyword>
<protein>
    <submittedName>
        <fullName evidence="2">CDP-glycerol glycerophosphotransferase (TagB/SpsB family)</fullName>
    </submittedName>
    <submittedName>
        <fullName evidence="3">Glycosyltransferase</fullName>
    </submittedName>
</protein>
<evidence type="ECO:0000259" key="1">
    <source>
        <dbReference type="Pfam" id="PF00535"/>
    </source>
</evidence>
<reference evidence="2 4" key="1">
    <citation type="submission" date="2019-03" db="EMBL/GenBank/DDBJ databases">
        <title>Genomic Encyclopedia of Type Strains, Phase IV (KMG-IV): sequencing the most valuable type-strain genomes for metagenomic binning, comparative biology and taxonomic classification.</title>
        <authorList>
            <person name="Goeker M."/>
        </authorList>
    </citation>
    <scope>NUCLEOTIDE SEQUENCE [LARGE SCALE GENOMIC DNA]</scope>
    <source>
        <strain evidence="2 4">DSM 28140</strain>
    </source>
</reference>
<dbReference type="InterPro" id="IPR029044">
    <property type="entry name" value="Nucleotide-diphossugar_trans"/>
</dbReference>
<dbReference type="PANTHER" id="PTHR22916">
    <property type="entry name" value="GLYCOSYLTRANSFERASE"/>
    <property type="match status" value="1"/>
</dbReference>
<dbReference type="Gene3D" id="3.40.50.12580">
    <property type="match status" value="1"/>
</dbReference>
<reference evidence="3 5" key="2">
    <citation type="submission" date="2019-05" db="EMBL/GenBank/DDBJ databases">
        <title>Pasteurellaceae isolates from reptiles.</title>
        <authorList>
            <person name="Bojesen A.M."/>
            <person name="Lund E."/>
        </authorList>
    </citation>
    <scope>NUCLEOTIDE SEQUENCE [LARGE SCALE GENOMIC DNA]</scope>
    <source>
        <strain evidence="3 5">ELNT2x</strain>
    </source>
</reference>
<keyword evidence="5" id="KW-1185">Reference proteome</keyword>
<dbReference type="Proteomes" id="UP000294619">
    <property type="component" value="Unassembled WGS sequence"/>
</dbReference>
<proteinExistence type="predicted"/>
<evidence type="ECO:0000313" key="2">
    <source>
        <dbReference type="EMBL" id="TCV86634.1"/>
    </source>
</evidence>
<dbReference type="GO" id="GO:0016020">
    <property type="term" value="C:membrane"/>
    <property type="evidence" value="ECO:0007669"/>
    <property type="project" value="InterPro"/>
</dbReference>
<accession>A0A4R3Y7U5</accession>
<name>A0A4R3Y7U5_9PAST</name>
<dbReference type="AlphaFoldDB" id="A0A4R3Y7U5"/>